<dbReference type="OrthoDB" id="41266at2759"/>
<dbReference type="GO" id="GO:0003924">
    <property type="term" value="F:GTPase activity"/>
    <property type="evidence" value="ECO:0007669"/>
    <property type="project" value="TreeGrafter"/>
</dbReference>
<dbReference type="SUPFAM" id="SSF52540">
    <property type="entry name" value="P-loop containing nucleoside triphosphate hydrolases"/>
    <property type="match status" value="1"/>
</dbReference>
<dbReference type="InterPro" id="IPR019009">
    <property type="entry name" value="SRP_receptor_beta_su"/>
</dbReference>
<dbReference type="GO" id="GO:0034067">
    <property type="term" value="P:protein localization to Golgi apparatus"/>
    <property type="evidence" value="ECO:0007669"/>
    <property type="project" value="TreeGrafter"/>
</dbReference>
<reference evidence="12" key="1">
    <citation type="submission" date="2016-04" db="EMBL/GenBank/DDBJ databases">
        <title>Comparative genomics of biotechnologically important yeasts.</title>
        <authorList>
            <consortium name="DOE Joint Genome Institute"/>
            <person name="Riley R."/>
            <person name="Haridas S."/>
            <person name="Wolfe K.H."/>
            <person name="Lopes M.R."/>
            <person name="Hittinger C.T."/>
            <person name="Goker M."/>
            <person name="Salamov A."/>
            <person name="Wisecaver J."/>
            <person name="Long T.M."/>
            <person name="Aerts A.L."/>
            <person name="Barry K."/>
            <person name="Choi C."/>
            <person name="Clum A."/>
            <person name="Coughlan A.Y."/>
            <person name="Deshpande S."/>
            <person name="Douglass A.P."/>
            <person name="Hanson S.J."/>
            <person name="Klenk H.-P."/>
            <person name="Labutti K."/>
            <person name="Lapidus A."/>
            <person name="Lindquist E."/>
            <person name="Lipzen A."/>
            <person name="Meier-Kolthoff J.P."/>
            <person name="Ohm R.A."/>
            <person name="Otillar R.P."/>
            <person name="Pangilinan J."/>
            <person name="Peng Y."/>
            <person name="Rokas A."/>
            <person name="Rosa C.A."/>
            <person name="Scheuner C."/>
            <person name="Sibirny A.A."/>
            <person name="Slot J.C."/>
            <person name="Stielow J.B."/>
            <person name="Sun H."/>
            <person name="Kurtzman C.P."/>
            <person name="Blackwell M."/>
            <person name="Grigoriev I.V."/>
            <person name="Jeffries T.W."/>
        </authorList>
    </citation>
    <scope>NUCLEOTIDE SEQUENCE [LARGE SCALE GENOMIC DNA]</scope>
    <source>
        <strain evidence="12">NRRL YB-2248</strain>
    </source>
</reference>
<accession>A0A1E4SY32</accession>
<name>A0A1E4SY32_9ASCO</name>
<dbReference type="GO" id="GO:0005789">
    <property type="term" value="C:endoplasmic reticulum membrane"/>
    <property type="evidence" value="ECO:0007669"/>
    <property type="project" value="UniProtKB-SubCell"/>
</dbReference>
<keyword evidence="5" id="KW-0547">Nucleotide-binding</keyword>
<feature type="non-terminal residue" evidence="11">
    <location>
        <position position="1"/>
    </location>
</feature>
<dbReference type="PANTHER" id="PTHR45909">
    <property type="entry name" value="ADP-RIBOSYLATION FACTOR-RELATED PROTEIN 1"/>
    <property type="match status" value="1"/>
</dbReference>
<dbReference type="InterPro" id="IPR027417">
    <property type="entry name" value="P-loop_NTPase"/>
</dbReference>
<comment type="subcellular location">
    <subcellularLocation>
        <location evidence="1">Endoplasmic reticulum membrane</location>
        <topology evidence="1">Single-pass membrane protein</topology>
    </subcellularLocation>
</comment>
<evidence type="ECO:0000313" key="11">
    <source>
        <dbReference type="EMBL" id="ODV84409.1"/>
    </source>
</evidence>
<evidence type="ECO:0000256" key="10">
    <source>
        <dbReference type="ARBA" id="ARBA00023170"/>
    </source>
</evidence>
<dbReference type="Pfam" id="PF09439">
    <property type="entry name" value="SRPRB"/>
    <property type="match status" value="1"/>
</dbReference>
<evidence type="ECO:0000256" key="2">
    <source>
        <dbReference type="ARBA" id="ARBA00005619"/>
    </source>
</evidence>
<dbReference type="GO" id="GO:0005794">
    <property type="term" value="C:Golgi apparatus"/>
    <property type="evidence" value="ECO:0007669"/>
    <property type="project" value="TreeGrafter"/>
</dbReference>
<keyword evidence="9" id="KW-0472">Membrane</keyword>
<keyword evidence="12" id="KW-1185">Reference proteome</keyword>
<dbReference type="EMBL" id="KV453857">
    <property type="protein sequence ID" value="ODV84409.1"/>
    <property type="molecule type" value="Genomic_DNA"/>
</dbReference>
<evidence type="ECO:0000256" key="5">
    <source>
        <dbReference type="ARBA" id="ARBA00022741"/>
    </source>
</evidence>
<sequence length="253" mass="28506">SFIITVIIALIILLITSIIFNKDAIFNKKQPTYLIIGPKNSGKTNLYELLTSDDHKLPLLTVSSIEPNYGTMNLKSTGESFKLIDFPGNLKLESLYLYPFLKDSSNLFSLKGIIYLIDSTQFGNNGDYCNLITKDLMKLLPFTESIPNGIDICIFCNKSDLFTSLKSTKIKELLCDEFTKLQKLNLRNLNEISNDDDDDVDNINGNFNNLTACFENGVFKFELLEGNVSFVEGNLFKDKMDGLLGWIDEKACN</sequence>
<gene>
    <name evidence="11" type="ORF">CANARDRAFT_191409</name>
</gene>
<keyword evidence="7" id="KW-1133">Transmembrane helix</keyword>
<feature type="non-terminal residue" evidence="11">
    <location>
        <position position="253"/>
    </location>
</feature>
<dbReference type="STRING" id="983967.A0A1E4SY32"/>
<organism evidence="11 12">
    <name type="scientific">[Candida] arabinofermentans NRRL YB-2248</name>
    <dbReference type="NCBI Taxonomy" id="983967"/>
    <lineage>
        <taxon>Eukaryota</taxon>
        <taxon>Fungi</taxon>
        <taxon>Dikarya</taxon>
        <taxon>Ascomycota</taxon>
        <taxon>Saccharomycotina</taxon>
        <taxon>Pichiomycetes</taxon>
        <taxon>Pichiales</taxon>
        <taxon>Pichiaceae</taxon>
        <taxon>Ogataea</taxon>
        <taxon>Ogataea/Candida clade</taxon>
    </lineage>
</organism>
<dbReference type="PANTHER" id="PTHR45909:SF1">
    <property type="entry name" value="ADP-RIBOSYLATION FACTOR-RELATED PROTEIN 1"/>
    <property type="match status" value="1"/>
</dbReference>
<keyword evidence="4" id="KW-0812">Transmembrane</keyword>
<keyword evidence="8" id="KW-0342">GTP-binding</keyword>
<keyword evidence="10" id="KW-0675">Receptor</keyword>
<comment type="similarity">
    <text evidence="2">Belongs to the SRP receptor beta subunit family.</text>
</comment>
<evidence type="ECO:0000313" key="12">
    <source>
        <dbReference type="Proteomes" id="UP000094801"/>
    </source>
</evidence>
<protein>
    <recommendedName>
        <fullName evidence="3">Signal recognition particle receptor subunit beta</fullName>
    </recommendedName>
</protein>
<evidence type="ECO:0000256" key="7">
    <source>
        <dbReference type="ARBA" id="ARBA00022989"/>
    </source>
</evidence>
<dbReference type="AlphaFoldDB" id="A0A1E4SY32"/>
<evidence type="ECO:0000256" key="3">
    <source>
        <dbReference type="ARBA" id="ARBA00020256"/>
    </source>
</evidence>
<evidence type="ECO:0000256" key="8">
    <source>
        <dbReference type="ARBA" id="ARBA00023134"/>
    </source>
</evidence>
<proteinExistence type="inferred from homology"/>
<evidence type="ECO:0000256" key="6">
    <source>
        <dbReference type="ARBA" id="ARBA00022824"/>
    </source>
</evidence>
<evidence type="ECO:0000256" key="9">
    <source>
        <dbReference type="ARBA" id="ARBA00023136"/>
    </source>
</evidence>
<dbReference type="GO" id="GO:0005525">
    <property type="term" value="F:GTP binding"/>
    <property type="evidence" value="ECO:0007669"/>
    <property type="project" value="UniProtKB-KW"/>
</dbReference>
<evidence type="ECO:0000256" key="4">
    <source>
        <dbReference type="ARBA" id="ARBA00022692"/>
    </source>
</evidence>
<dbReference type="InterPro" id="IPR024156">
    <property type="entry name" value="Small_GTPase_ARF"/>
</dbReference>
<evidence type="ECO:0000256" key="1">
    <source>
        <dbReference type="ARBA" id="ARBA00004389"/>
    </source>
</evidence>
<dbReference type="GO" id="GO:0043001">
    <property type="term" value="P:Golgi to plasma membrane protein transport"/>
    <property type="evidence" value="ECO:0007669"/>
    <property type="project" value="TreeGrafter"/>
</dbReference>
<dbReference type="Proteomes" id="UP000094801">
    <property type="component" value="Unassembled WGS sequence"/>
</dbReference>
<dbReference type="Gene3D" id="3.40.50.300">
    <property type="entry name" value="P-loop containing nucleotide triphosphate hydrolases"/>
    <property type="match status" value="1"/>
</dbReference>
<dbReference type="GO" id="GO:0006886">
    <property type="term" value="P:intracellular protein transport"/>
    <property type="evidence" value="ECO:0007669"/>
    <property type="project" value="TreeGrafter"/>
</dbReference>
<keyword evidence="6" id="KW-0256">Endoplasmic reticulum</keyword>